<evidence type="ECO:0000256" key="2">
    <source>
        <dbReference type="SAM" id="MobiDB-lite"/>
    </source>
</evidence>
<dbReference type="Gene3D" id="1.25.40.10">
    <property type="entry name" value="Tetratricopeptide repeat domain"/>
    <property type="match status" value="1"/>
</dbReference>
<dbReference type="PANTHER" id="PTHR11102:SF160">
    <property type="entry name" value="ERAD-ASSOCIATED E3 UBIQUITIN-PROTEIN LIGASE COMPONENT HRD3"/>
    <property type="match status" value="1"/>
</dbReference>
<dbReference type="InterPro" id="IPR006597">
    <property type="entry name" value="Sel1-like"/>
</dbReference>
<feature type="compositionally biased region" description="Low complexity" evidence="2">
    <location>
        <begin position="279"/>
        <end position="293"/>
    </location>
</feature>
<accession>A0A397TYP7</accession>
<comment type="similarity">
    <text evidence="1">Belongs to the sel-1 family.</text>
</comment>
<evidence type="ECO:0000313" key="4">
    <source>
        <dbReference type="Proteomes" id="UP000266673"/>
    </source>
</evidence>
<evidence type="ECO:0000313" key="3">
    <source>
        <dbReference type="EMBL" id="RIB03120.1"/>
    </source>
</evidence>
<dbReference type="InterPro" id="IPR050767">
    <property type="entry name" value="Sel1_AlgK"/>
</dbReference>
<feature type="compositionally biased region" description="Low complexity" evidence="2">
    <location>
        <begin position="10"/>
        <end position="40"/>
    </location>
</feature>
<dbReference type="SUPFAM" id="SSF81901">
    <property type="entry name" value="HCP-like"/>
    <property type="match status" value="1"/>
</dbReference>
<gene>
    <name evidence="3" type="ORF">C2G38_2225973</name>
</gene>
<dbReference type="OrthoDB" id="2384430at2759"/>
<dbReference type="AlphaFoldDB" id="A0A397TYP7"/>
<dbReference type="Proteomes" id="UP000266673">
    <property type="component" value="Unassembled WGS sequence"/>
</dbReference>
<dbReference type="InterPro" id="IPR011990">
    <property type="entry name" value="TPR-like_helical_dom_sf"/>
</dbReference>
<feature type="compositionally biased region" description="Polar residues" evidence="2">
    <location>
        <begin position="301"/>
        <end position="312"/>
    </location>
</feature>
<evidence type="ECO:0008006" key="5">
    <source>
        <dbReference type="Google" id="ProtNLM"/>
    </source>
</evidence>
<dbReference type="STRING" id="44941.A0A397TYP7"/>
<proteinExistence type="inferred from homology"/>
<evidence type="ECO:0000256" key="1">
    <source>
        <dbReference type="ARBA" id="ARBA00038101"/>
    </source>
</evidence>
<dbReference type="PANTHER" id="PTHR11102">
    <property type="entry name" value="SEL-1-LIKE PROTEIN"/>
    <property type="match status" value="1"/>
</dbReference>
<reference evidence="3 4" key="1">
    <citation type="submission" date="2018-06" db="EMBL/GenBank/DDBJ databases">
        <title>Comparative genomics reveals the genomic features of Rhizophagus irregularis, R. cerebriforme, R. diaphanum and Gigaspora rosea, and their symbiotic lifestyle signature.</title>
        <authorList>
            <person name="Morin E."/>
            <person name="San Clemente H."/>
            <person name="Chen E.C.H."/>
            <person name="De La Providencia I."/>
            <person name="Hainaut M."/>
            <person name="Kuo A."/>
            <person name="Kohler A."/>
            <person name="Murat C."/>
            <person name="Tang N."/>
            <person name="Roy S."/>
            <person name="Loubradou J."/>
            <person name="Henrissat B."/>
            <person name="Grigoriev I.V."/>
            <person name="Corradi N."/>
            <person name="Roux C."/>
            <person name="Martin F.M."/>
        </authorList>
    </citation>
    <scope>NUCLEOTIDE SEQUENCE [LARGE SCALE GENOMIC DNA]</scope>
    <source>
        <strain evidence="3 4">DAOM 194757</strain>
    </source>
</reference>
<keyword evidence="4" id="KW-1185">Reference proteome</keyword>
<dbReference type="EMBL" id="QKWP01002497">
    <property type="protein sequence ID" value="RIB03120.1"/>
    <property type="molecule type" value="Genomic_DNA"/>
</dbReference>
<feature type="region of interest" description="Disordered" evidence="2">
    <location>
        <begin position="1"/>
        <end position="43"/>
    </location>
</feature>
<dbReference type="Pfam" id="PF08238">
    <property type="entry name" value="Sel1"/>
    <property type="match status" value="4"/>
</dbReference>
<feature type="region of interest" description="Disordered" evidence="2">
    <location>
        <begin position="274"/>
        <end position="319"/>
    </location>
</feature>
<sequence length="346" mass="39546">MATSTTLEVPRSSRSLSRCSSPSPRSRCPSPSPRSRCSSPAPKSYYIRSQSPMPQISRDENDAIRRVVDELMDNFVDMKERGNQDETISRFINDFIIDNKRFPSQIYDWLLNNQNTPQYMTLLGYFYFDAIGTEEDLRKCFSLFLTASKMDYSIAQDLLADCYNYGFGTSKNEELSFMWYKKAIESGSINAENGLGACYKLGFGVKKDKLKTALHYKNAAKKGNCTAMFYLAWCYEKGFGVVKDYDQAMNWYEKADKNGNLLAYYSMDKLQRRIDKTASQPPSEPSESSTQSDSQEETDSVSSQEETNIHLSQNEEEQTVDKVDAVKLIITNEEHFDESISIENEK</sequence>
<name>A0A397TYP7_9GLOM</name>
<protein>
    <recommendedName>
        <fullName evidence="5">HCP-like protein</fullName>
    </recommendedName>
</protein>
<comment type="caution">
    <text evidence="3">The sequence shown here is derived from an EMBL/GenBank/DDBJ whole genome shotgun (WGS) entry which is preliminary data.</text>
</comment>
<dbReference type="SMART" id="SM00671">
    <property type="entry name" value="SEL1"/>
    <property type="match status" value="4"/>
</dbReference>
<organism evidence="3 4">
    <name type="scientific">Gigaspora rosea</name>
    <dbReference type="NCBI Taxonomy" id="44941"/>
    <lineage>
        <taxon>Eukaryota</taxon>
        <taxon>Fungi</taxon>
        <taxon>Fungi incertae sedis</taxon>
        <taxon>Mucoromycota</taxon>
        <taxon>Glomeromycotina</taxon>
        <taxon>Glomeromycetes</taxon>
        <taxon>Diversisporales</taxon>
        <taxon>Gigasporaceae</taxon>
        <taxon>Gigaspora</taxon>
    </lineage>
</organism>